<keyword evidence="9 16" id="KW-0812">Transmembrane</keyword>
<evidence type="ECO:0000256" key="13">
    <source>
        <dbReference type="ARBA" id="ARBA00039241"/>
    </source>
</evidence>
<feature type="transmembrane region" description="Helical" evidence="16">
    <location>
        <begin position="135"/>
        <end position="157"/>
    </location>
</feature>
<dbReference type="CDD" id="cd17435">
    <property type="entry name" value="MFS_GLUT12_Class3"/>
    <property type="match status" value="1"/>
</dbReference>
<comment type="caution">
    <text evidence="18">The sequence shown here is derived from an EMBL/GenBank/DDBJ whole genome shotgun (WGS) entry which is preliminary data.</text>
</comment>
<dbReference type="InterPro" id="IPR005828">
    <property type="entry name" value="MFS_sugar_transport-like"/>
</dbReference>
<feature type="transmembrane region" description="Helical" evidence="16">
    <location>
        <begin position="163"/>
        <end position="184"/>
    </location>
</feature>
<evidence type="ECO:0000256" key="11">
    <source>
        <dbReference type="ARBA" id="ARBA00023136"/>
    </source>
</evidence>
<feature type="transmembrane region" description="Helical" evidence="16">
    <location>
        <begin position="484"/>
        <end position="506"/>
    </location>
</feature>
<dbReference type="InterPro" id="IPR036259">
    <property type="entry name" value="MFS_trans_sf"/>
</dbReference>
<proteinExistence type="inferred from homology"/>
<evidence type="ECO:0000256" key="4">
    <source>
        <dbReference type="ARBA" id="ARBA00007004"/>
    </source>
</evidence>
<evidence type="ECO:0000256" key="8">
    <source>
        <dbReference type="ARBA" id="ARBA00022597"/>
    </source>
</evidence>
<keyword evidence="11 16" id="KW-0472">Membrane</keyword>
<protein>
    <recommendedName>
        <fullName evidence="13">Solute carrier family 2, facilitated glucose transporter member 12</fullName>
    </recommendedName>
    <alternativeName>
        <fullName evidence="14">Glucose transporter type 12</fullName>
    </alternativeName>
</protein>
<keyword evidence="19" id="KW-1185">Reference proteome</keyword>
<dbReference type="Pfam" id="PF00083">
    <property type="entry name" value="Sugar_tr"/>
    <property type="match status" value="2"/>
</dbReference>
<dbReference type="EMBL" id="VWZF01004011">
    <property type="protein sequence ID" value="NXF77793.1"/>
    <property type="molecule type" value="Genomic_DNA"/>
</dbReference>
<gene>
    <name evidence="18" type="primary">Slc2a12</name>
    <name evidence="18" type="ORF">SCLMEX_R11456</name>
</gene>
<feature type="transmembrane region" description="Helical" evidence="16">
    <location>
        <begin position="419"/>
        <end position="444"/>
    </location>
</feature>
<dbReference type="PANTHER" id="PTHR48023">
    <property type="entry name" value="D-XYLOSE-PROTON SYMPORTER-LIKE 2"/>
    <property type="match status" value="1"/>
</dbReference>
<dbReference type="FunFam" id="1.20.1250.20:FF:000237">
    <property type="entry name" value="Solute carrier family 2 (Facilitated glucose transporter), member 12"/>
    <property type="match status" value="1"/>
</dbReference>
<keyword evidence="12" id="KW-0325">Glycoprotein</keyword>
<evidence type="ECO:0000313" key="18">
    <source>
        <dbReference type="EMBL" id="NXF77793.1"/>
    </source>
</evidence>
<evidence type="ECO:0000256" key="7">
    <source>
        <dbReference type="ARBA" id="ARBA00022490"/>
    </source>
</evidence>
<feature type="transmembrane region" description="Helical" evidence="16">
    <location>
        <begin position="312"/>
        <end position="331"/>
    </location>
</feature>
<feature type="domain" description="Major facilitator superfamily (MFS) profile" evidence="17">
    <location>
        <begin position="10"/>
        <end position="510"/>
    </location>
</feature>
<dbReference type="Proteomes" id="UP000588334">
    <property type="component" value="Unassembled WGS sequence"/>
</dbReference>
<evidence type="ECO:0000256" key="1">
    <source>
        <dbReference type="ARBA" id="ARBA00000618"/>
    </source>
</evidence>
<evidence type="ECO:0000256" key="16">
    <source>
        <dbReference type="SAM" id="Phobius"/>
    </source>
</evidence>
<evidence type="ECO:0000259" key="17">
    <source>
        <dbReference type="PROSITE" id="PS50850"/>
    </source>
</evidence>
<dbReference type="AlphaFoldDB" id="A0A7K8WG64"/>
<keyword evidence="7" id="KW-0963">Cytoplasm</keyword>
<dbReference type="PRINTS" id="PR00171">
    <property type="entry name" value="SUGRTRNSPORT"/>
</dbReference>
<evidence type="ECO:0000256" key="6">
    <source>
        <dbReference type="ARBA" id="ARBA00022475"/>
    </source>
</evidence>
<feature type="transmembrane region" description="Helical" evidence="16">
    <location>
        <begin position="247"/>
        <end position="270"/>
    </location>
</feature>
<evidence type="ECO:0000256" key="5">
    <source>
        <dbReference type="ARBA" id="ARBA00022448"/>
    </source>
</evidence>
<feature type="non-terminal residue" evidence="18">
    <location>
        <position position="523"/>
    </location>
</feature>
<dbReference type="InterPro" id="IPR020846">
    <property type="entry name" value="MFS_dom"/>
</dbReference>
<feature type="transmembrane region" description="Helical" evidence="16">
    <location>
        <begin position="75"/>
        <end position="94"/>
    </location>
</feature>
<reference evidence="18 19" key="1">
    <citation type="submission" date="2019-09" db="EMBL/GenBank/DDBJ databases">
        <title>Bird 10,000 Genomes (B10K) Project - Family phase.</title>
        <authorList>
            <person name="Zhang G."/>
        </authorList>
    </citation>
    <scope>NUCLEOTIDE SEQUENCE [LARGE SCALE GENOMIC DNA]</scope>
    <source>
        <strain evidence="18">B10K-DU-001-03</strain>
        <tissue evidence="18">Muscle</tissue>
    </source>
</reference>
<dbReference type="PANTHER" id="PTHR48023:SF2">
    <property type="entry name" value="SOLUTE CARRIER FAMILY 2, FACILITATED GLUCOSE TRANSPORTER MEMBER 12"/>
    <property type="match status" value="1"/>
</dbReference>
<name>A0A7K8WG64_9FURN</name>
<dbReference type="GO" id="GO:0022857">
    <property type="term" value="F:transmembrane transporter activity"/>
    <property type="evidence" value="ECO:0007669"/>
    <property type="project" value="InterPro"/>
</dbReference>
<dbReference type="InterPro" id="IPR005829">
    <property type="entry name" value="Sugar_transporter_CS"/>
</dbReference>
<comment type="catalytic activity">
    <reaction evidence="1">
        <text>D-glucose(out) = D-glucose(in)</text>
        <dbReference type="Rhea" id="RHEA:60376"/>
        <dbReference type="ChEBI" id="CHEBI:4167"/>
    </reaction>
</comment>
<evidence type="ECO:0000256" key="14">
    <source>
        <dbReference type="ARBA" id="ARBA00042905"/>
    </source>
</evidence>
<dbReference type="GO" id="GO:1904659">
    <property type="term" value="P:D-glucose transmembrane transport"/>
    <property type="evidence" value="ECO:0007669"/>
    <property type="project" value="TreeGrafter"/>
</dbReference>
<dbReference type="GO" id="GO:0005886">
    <property type="term" value="C:plasma membrane"/>
    <property type="evidence" value="ECO:0007669"/>
    <property type="project" value="UniProtKB-SubCell"/>
</dbReference>
<dbReference type="InterPro" id="IPR003663">
    <property type="entry name" value="Sugar/inositol_transpt"/>
</dbReference>
<dbReference type="SUPFAM" id="SSF103473">
    <property type="entry name" value="MFS general substrate transporter"/>
    <property type="match status" value="1"/>
</dbReference>
<evidence type="ECO:0000256" key="10">
    <source>
        <dbReference type="ARBA" id="ARBA00022989"/>
    </source>
</evidence>
<feature type="transmembrane region" description="Helical" evidence="16">
    <location>
        <begin position="48"/>
        <end position="68"/>
    </location>
</feature>
<keyword evidence="8" id="KW-0762">Sugar transport</keyword>
<dbReference type="GO" id="GO:0048471">
    <property type="term" value="C:perinuclear region of cytoplasm"/>
    <property type="evidence" value="ECO:0007669"/>
    <property type="project" value="UniProtKB-SubCell"/>
</dbReference>
<keyword evidence="10 16" id="KW-1133">Transmembrane helix</keyword>
<dbReference type="PROSITE" id="PS50850">
    <property type="entry name" value="MFS"/>
    <property type="match status" value="1"/>
</dbReference>
<evidence type="ECO:0000256" key="9">
    <source>
        <dbReference type="ARBA" id="ARBA00022692"/>
    </source>
</evidence>
<feature type="transmembrane region" description="Helical" evidence="16">
    <location>
        <begin position="100"/>
        <end position="123"/>
    </location>
</feature>
<dbReference type="InterPro" id="IPR050820">
    <property type="entry name" value="MFS_Sugar_Transporter"/>
</dbReference>
<keyword evidence="6" id="KW-1003">Cell membrane</keyword>
<dbReference type="OrthoDB" id="4142200at2759"/>
<dbReference type="NCBIfam" id="TIGR00879">
    <property type="entry name" value="SP"/>
    <property type="match status" value="1"/>
</dbReference>
<dbReference type="Gene3D" id="1.20.1250.20">
    <property type="entry name" value="MFS general substrate transporter like domains"/>
    <property type="match status" value="2"/>
</dbReference>
<comment type="subcellular location">
    <subcellularLocation>
        <location evidence="3">Cell membrane</location>
        <topology evidence="3">Multi-pass membrane protein</topology>
    </subcellularLocation>
    <subcellularLocation>
        <location evidence="2">Cytoplasm</location>
        <location evidence="2">Perinuclear region</location>
    </subcellularLocation>
</comment>
<dbReference type="GO" id="GO:0072359">
    <property type="term" value="P:circulatory system development"/>
    <property type="evidence" value="ECO:0007669"/>
    <property type="project" value="TreeGrafter"/>
</dbReference>
<organism evidence="18 19">
    <name type="scientific">Sclerurus mexicanus</name>
    <name type="common">tawny-throated leaftosser</name>
    <dbReference type="NCBI Taxonomy" id="265632"/>
    <lineage>
        <taxon>Eukaryota</taxon>
        <taxon>Metazoa</taxon>
        <taxon>Chordata</taxon>
        <taxon>Craniata</taxon>
        <taxon>Vertebrata</taxon>
        <taxon>Euteleostomi</taxon>
        <taxon>Archelosauria</taxon>
        <taxon>Archosauria</taxon>
        <taxon>Dinosauria</taxon>
        <taxon>Saurischia</taxon>
        <taxon>Theropoda</taxon>
        <taxon>Coelurosauria</taxon>
        <taxon>Aves</taxon>
        <taxon>Neognathae</taxon>
        <taxon>Neoaves</taxon>
        <taxon>Telluraves</taxon>
        <taxon>Australaves</taxon>
        <taxon>Passeriformes</taxon>
        <taxon>Furnariidae</taxon>
        <taxon>Sclerurus</taxon>
    </lineage>
</organism>
<evidence type="ECO:0000256" key="2">
    <source>
        <dbReference type="ARBA" id="ARBA00004556"/>
    </source>
</evidence>
<evidence type="ECO:0000256" key="3">
    <source>
        <dbReference type="ARBA" id="ARBA00004651"/>
    </source>
</evidence>
<dbReference type="PROSITE" id="PS00216">
    <property type="entry name" value="SUGAR_TRANSPORT_1"/>
    <property type="match status" value="1"/>
</dbReference>
<feature type="transmembrane region" description="Helical" evidence="16">
    <location>
        <begin position="456"/>
        <end position="478"/>
    </location>
</feature>
<keyword evidence="5 15" id="KW-0813">Transport</keyword>
<feature type="transmembrane region" description="Helical" evidence="16">
    <location>
        <begin position="12"/>
        <end position="36"/>
    </location>
</feature>
<evidence type="ECO:0000313" key="19">
    <source>
        <dbReference type="Proteomes" id="UP000588334"/>
    </source>
</evidence>
<accession>A0A7K8WG64</accession>
<feature type="transmembrane region" description="Helical" evidence="16">
    <location>
        <begin position="282"/>
        <end position="305"/>
    </location>
</feature>
<dbReference type="FunFam" id="1.20.1250.20:FF:000124">
    <property type="entry name" value="Solute carrier family 2, facilitated glucose transporter member 12"/>
    <property type="match status" value="1"/>
</dbReference>
<evidence type="ECO:0000256" key="15">
    <source>
        <dbReference type="RuleBase" id="RU003346"/>
    </source>
</evidence>
<evidence type="ECO:0000256" key="12">
    <source>
        <dbReference type="ARBA" id="ARBA00023180"/>
    </source>
</evidence>
<sequence length="523" mass="56587">SGFGTFTFLSSAIAAVSGLLMGYELGLISGALLQISSILALSCREQEVIVSSLLFGALFASLTGGFLIDRFGRRLAIIIASSLLVLGSLILLPYESYEILIVGRIAIGISISLSSTATCVYIAEIAPQHRRGLLVSLNELMIVIGILFAYISNYALASISHGWKYMFGLVIPLGALQAIAMYFLPPSPRFLVMKNNDEAARKVLERLRETSDAAKELTVIKSSLKDEHQYSFLDLFRSKNNMRARMLVGLTLVFFVQSTGQPNILFYASTVLKSVGFQSNEAASLASTGVGVVKVVSTVPATVFVDQVGSKTFLCIGSSVMAVSLVTMGLVNRNIHVNFTNVCRSQSPQDFFLQRPGNFTVTNGSLFASMASTERLSFDVQRSPDVDRTRELNRTALAGSKSTTGSYMESGEVPVVLKWLSLASLLVYVAAFSIGLGPMSWLVLSEIFPGGIRGRAMALTSSMNWGINLLISLTFLTVTELIGLSWVCFIYTIMSLASLAFVIVFIPETKGCSLEQISMELAK</sequence>
<feature type="non-terminal residue" evidence="18">
    <location>
        <position position="1"/>
    </location>
</feature>
<comment type="similarity">
    <text evidence="4">Belongs to the major facilitator superfamily. Sugar transporter (TC 2.A.1.1) family. Glucose transporter subfamily.</text>
</comment>